<organism evidence="1 2">
    <name type="scientific">Aneurinibacillus soli</name>
    <dbReference type="NCBI Taxonomy" id="1500254"/>
    <lineage>
        <taxon>Bacteria</taxon>
        <taxon>Bacillati</taxon>
        <taxon>Bacillota</taxon>
        <taxon>Bacilli</taxon>
        <taxon>Bacillales</taxon>
        <taxon>Paenibacillaceae</taxon>
        <taxon>Aneurinibacillus group</taxon>
        <taxon>Aneurinibacillus</taxon>
    </lineage>
</organism>
<accession>A0A0U4WDD7</accession>
<sequence length="81" mass="9564">MGGVLGSCERYMSQDRKQTLLQTLVEYAYSEPSSLVEECMKSTGISHLFELDKLCTELKIERKLYDYYIYDDYQRIKVALY</sequence>
<gene>
    <name evidence="1" type="ORF">CB4_00978</name>
</gene>
<reference evidence="1 2" key="1">
    <citation type="submission" date="2015-12" db="EMBL/GenBank/DDBJ databases">
        <title>Genome sequence of Aneurinibacillus soli.</title>
        <authorList>
            <person name="Lee J.S."/>
            <person name="Lee K.C."/>
            <person name="Kim K.K."/>
            <person name="Lee B.W."/>
        </authorList>
    </citation>
    <scope>NUCLEOTIDE SEQUENCE [LARGE SCALE GENOMIC DNA]</scope>
    <source>
        <strain evidence="1 2">CB4</strain>
    </source>
</reference>
<name>A0A0U4WDD7_9BACL</name>
<dbReference type="EMBL" id="AP017312">
    <property type="protein sequence ID" value="BAU26809.1"/>
    <property type="molecule type" value="Genomic_DNA"/>
</dbReference>
<dbReference type="RefSeq" id="WP_096463813.1">
    <property type="nucleotide sequence ID" value="NZ_AP017312.1"/>
</dbReference>
<dbReference type="Proteomes" id="UP000217696">
    <property type="component" value="Chromosome"/>
</dbReference>
<evidence type="ECO:0000313" key="1">
    <source>
        <dbReference type="EMBL" id="BAU26809.1"/>
    </source>
</evidence>
<dbReference type="AlphaFoldDB" id="A0A0U4WDD7"/>
<protein>
    <submittedName>
        <fullName evidence="1">Uncharacterized protein</fullName>
    </submittedName>
</protein>
<proteinExistence type="predicted"/>
<evidence type="ECO:0000313" key="2">
    <source>
        <dbReference type="Proteomes" id="UP000217696"/>
    </source>
</evidence>
<keyword evidence="2" id="KW-1185">Reference proteome</keyword>
<dbReference type="KEGG" id="asoc:CB4_00978"/>